<keyword evidence="2" id="KW-1185">Reference proteome</keyword>
<dbReference type="Proteomes" id="UP000676565">
    <property type="component" value="Unassembled WGS sequence"/>
</dbReference>
<gene>
    <name evidence="1" type="ORF">J8F10_21735</name>
</gene>
<evidence type="ECO:0000313" key="2">
    <source>
        <dbReference type="Proteomes" id="UP000676565"/>
    </source>
</evidence>
<organism evidence="1 2">
    <name type="scientific">Gemmata palustris</name>
    <dbReference type="NCBI Taxonomy" id="2822762"/>
    <lineage>
        <taxon>Bacteria</taxon>
        <taxon>Pseudomonadati</taxon>
        <taxon>Planctomycetota</taxon>
        <taxon>Planctomycetia</taxon>
        <taxon>Gemmatales</taxon>
        <taxon>Gemmataceae</taxon>
        <taxon>Gemmata</taxon>
    </lineage>
</organism>
<comment type="caution">
    <text evidence="1">The sequence shown here is derived from an EMBL/GenBank/DDBJ whole genome shotgun (WGS) entry which is preliminary data.</text>
</comment>
<dbReference type="EMBL" id="JAGKQQ010000001">
    <property type="protein sequence ID" value="MBP3957884.1"/>
    <property type="molecule type" value="Genomic_DNA"/>
</dbReference>
<dbReference type="RefSeq" id="WP_210657364.1">
    <property type="nucleotide sequence ID" value="NZ_JAGKQQ010000001.1"/>
</dbReference>
<sequence>MGWLAKLVGKLRGTPSPPRDPDATFERLVWLEPHENPFGVRVLDCRPIAETFLSASQDAASIRFFGSLEARSGEQFRGQRPEEPVRVACGLAYPRATPFPEGPVFLAGTMEEKWNIYHFAGVLYFARSWTGHLQYTATLAPSPSELQVVEVEAWPGNVPGDDAMAVRQVDFLLRSHVLGQVVPHPAPPLPSKKGIALWSFSQYGRRGLYAAVEGVVDGTAEPSAALPPTV</sequence>
<reference evidence="1 2" key="1">
    <citation type="submission" date="2021-04" db="EMBL/GenBank/DDBJ databases">
        <authorList>
            <person name="Ivanova A."/>
        </authorList>
    </citation>
    <scope>NUCLEOTIDE SEQUENCE [LARGE SCALE GENOMIC DNA]</scope>
    <source>
        <strain evidence="1 2">G18</strain>
    </source>
</reference>
<name>A0ABS5BVZ8_9BACT</name>
<accession>A0ABS5BVZ8</accession>
<proteinExistence type="predicted"/>
<protein>
    <submittedName>
        <fullName evidence="1">Uncharacterized protein</fullName>
    </submittedName>
</protein>
<evidence type="ECO:0000313" key="1">
    <source>
        <dbReference type="EMBL" id="MBP3957884.1"/>
    </source>
</evidence>